<dbReference type="Gene3D" id="3.30.420.280">
    <property type="match status" value="1"/>
</dbReference>
<dbReference type="EMBL" id="JACRSS010000001">
    <property type="protein sequence ID" value="MBC8538132.1"/>
    <property type="molecule type" value="Genomic_DNA"/>
</dbReference>
<proteinExistence type="predicted"/>
<organism evidence="1 2">
    <name type="scientific">Guopingia tenuis</name>
    <dbReference type="NCBI Taxonomy" id="2763656"/>
    <lineage>
        <taxon>Bacteria</taxon>
        <taxon>Bacillati</taxon>
        <taxon>Bacillota</taxon>
        <taxon>Clostridia</taxon>
        <taxon>Christensenellales</taxon>
        <taxon>Christensenellaceae</taxon>
        <taxon>Guopingia</taxon>
    </lineage>
</organism>
<dbReference type="Gene3D" id="3.40.50.300">
    <property type="entry name" value="P-loop containing nucleotide triphosphate hydrolases"/>
    <property type="match status" value="1"/>
</dbReference>
<accession>A0A926DI03</accession>
<protein>
    <recommendedName>
        <fullName evidence="3">Terminase</fullName>
    </recommendedName>
</protein>
<evidence type="ECO:0000313" key="2">
    <source>
        <dbReference type="Proteomes" id="UP000617951"/>
    </source>
</evidence>
<keyword evidence="2" id="KW-1185">Reference proteome</keyword>
<sequence length="480" mass="55983">MREILERQREEELEYIREHPDYFAERYCWIEDKDTGRAIPFRLWEKQRQALREIHEHKFNVILKARQMGITWMVLAYALYTMMTGEGRTVAALSRTEVEAKELARRMGVLIRHMPEYFGQSAQGEPFFESRLWTMGAKIGRKGREPSRFQTFTSAPGSSRSFTANLLIFDEWAYQQHAEEIWVSGLPVINRPTGGKVIGLSTMAPGSFFEKIWKSNREFHHIFLPWDSDPRRDGAWYERTKWLLGERVYGEYPASPEEAMQAARGAFFGEFRRHIHVMKPFVIPKDWRRYHTIDYGLDMLASYWVAFDNEDNAYVYREVYEANLTIPEAAERMKEAEAGEEIYTRYAPPDIFGRSQESGRARSDIFADYGMSFEKSDNNRTAGWANLQDWLRIQEDGEGRKTAKLRIFSCCENLIRTLAAIPRDPKIPGDCAREPHELTHAPDALRYLFVLRPCGGGGMPDPETEGYYDQVEDMLEYGCR</sequence>
<evidence type="ECO:0000313" key="1">
    <source>
        <dbReference type="EMBL" id="MBC8538132.1"/>
    </source>
</evidence>
<dbReference type="AlphaFoldDB" id="A0A926DI03"/>
<reference evidence="1" key="1">
    <citation type="submission" date="2020-08" db="EMBL/GenBank/DDBJ databases">
        <title>Genome public.</title>
        <authorList>
            <person name="Liu C."/>
            <person name="Sun Q."/>
        </authorList>
    </citation>
    <scope>NUCLEOTIDE SEQUENCE</scope>
    <source>
        <strain evidence="1">NSJ-63</strain>
    </source>
</reference>
<evidence type="ECO:0008006" key="3">
    <source>
        <dbReference type="Google" id="ProtNLM"/>
    </source>
</evidence>
<comment type="caution">
    <text evidence="1">The sequence shown here is derived from an EMBL/GenBank/DDBJ whole genome shotgun (WGS) entry which is preliminary data.</text>
</comment>
<dbReference type="Proteomes" id="UP000617951">
    <property type="component" value="Unassembled WGS sequence"/>
</dbReference>
<gene>
    <name evidence="1" type="ORF">H8693_04190</name>
</gene>
<dbReference type="RefSeq" id="WP_249279910.1">
    <property type="nucleotide sequence ID" value="NZ_JACRSS010000001.1"/>
</dbReference>
<name>A0A926DI03_9FIRM</name>
<dbReference type="InterPro" id="IPR027417">
    <property type="entry name" value="P-loop_NTPase"/>
</dbReference>